<evidence type="ECO:0000313" key="2">
    <source>
        <dbReference type="Proteomes" id="UP000199263"/>
    </source>
</evidence>
<sequence>MDKRKKNTLIGTGAIFAAIAVLSGTVMGKKSKKNKQVQIDALKNDIYKTGNIRKLGTLYLNGVKQKCPKNFTNYEDIHEYIGQKIEIKDSDKNDINNLSWVEINENNKKLLICDRNILIGMSWNELNNQNLVFGKVVMIEGKKYMLRLLKGGDKKKDSENNEWNQYIVNEDEILGLPISTQYDKSDKVKNNNIDKINGENNNLWHWHEMCSLTQNTYKKGENSCVIRGFYSNTYFNDVKKEVSYKTVGYRPVLELID</sequence>
<evidence type="ECO:0000313" key="1">
    <source>
        <dbReference type="EMBL" id="SFC22864.1"/>
    </source>
</evidence>
<accession>A0A1I1HFX3</accession>
<protein>
    <submittedName>
        <fullName evidence="1">Uncharacterized protein</fullName>
    </submittedName>
</protein>
<dbReference type="Proteomes" id="UP000199263">
    <property type="component" value="Unassembled WGS sequence"/>
</dbReference>
<dbReference type="EMBL" id="FOMG01000001">
    <property type="protein sequence ID" value="SFC22864.1"/>
    <property type="molecule type" value="Genomic_DNA"/>
</dbReference>
<proteinExistence type="predicted"/>
<dbReference type="RefSeq" id="WP_090088099.1">
    <property type="nucleotide sequence ID" value="NZ_FOMG01000001.1"/>
</dbReference>
<reference evidence="1 2" key="1">
    <citation type="submission" date="2016-10" db="EMBL/GenBank/DDBJ databases">
        <authorList>
            <person name="de Groot N.N."/>
        </authorList>
    </citation>
    <scope>NUCLEOTIDE SEQUENCE [LARGE SCALE GENOMIC DNA]</scope>
    <source>
        <strain evidence="1 2">DSM 12992</strain>
    </source>
</reference>
<dbReference type="AlphaFoldDB" id="A0A1I1HFX3"/>
<name>A0A1I1HFX3_9CLOT</name>
<dbReference type="OrthoDB" id="7820733at2"/>
<dbReference type="STRING" id="119641.SAMN05421842_101296"/>
<organism evidence="1 2">
    <name type="scientific">Clostridium uliginosum</name>
    <dbReference type="NCBI Taxonomy" id="119641"/>
    <lineage>
        <taxon>Bacteria</taxon>
        <taxon>Bacillati</taxon>
        <taxon>Bacillota</taxon>
        <taxon>Clostridia</taxon>
        <taxon>Eubacteriales</taxon>
        <taxon>Clostridiaceae</taxon>
        <taxon>Clostridium</taxon>
    </lineage>
</organism>
<gene>
    <name evidence="1" type="ORF">SAMN05421842_101296</name>
</gene>
<keyword evidence="2" id="KW-1185">Reference proteome</keyword>